<evidence type="ECO:0000256" key="3">
    <source>
        <dbReference type="ARBA" id="ARBA00022989"/>
    </source>
</evidence>
<dbReference type="RefSeq" id="WP_101715424.1">
    <property type="nucleotide sequence ID" value="NZ_CP026100.1"/>
</dbReference>
<feature type="transmembrane region" description="Helical" evidence="5">
    <location>
        <begin position="149"/>
        <end position="173"/>
    </location>
</feature>
<keyword evidence="10" id="KW-1185">Reference proteome</keyword>
<dbReference type="AlphaFoldDB" id="A0A2N5CM25"/>
<sequence length="444" mass="45564">MATLEATAGNAVVDRARFGPLQLGVTALCAVIAMLDGFDTQAIAYVAPRIAEDWGLTPAAFGPIFAVGLLGLTVGAFLLSPAADKFGRKTIILISTVIFGLFALLTATSGTMNELLIYRFLTGIGLGAAMPNIIALTSEYAPERLRATLVTVMFCGFPLGSTLGGLVSTGLIAQFGWHSVFVLGGVLPLLLVPVLMVFLPESVRFLVAKGAPENKIAPIVRRIDANASTAEFVAHLRGEQAQAPKGFSVAQLFTQGRAPVTGLLWVAFFMNLLVMYFLVNWLPTLLKGAGLPLSMAILSTATLNLGGVVGAIALGRLIDRFSPYLVLGAAYAASGVFIAVIALGGTHLTTLLVGAALSGFGVVGAQIGCNALAASVYPTAIRATGVGWALGVGRIGAIVGPLVGGALLANKWAPGSIILTAVVPALIASLAVFVLGGVRKKSGV</sequence>
<dbReference type="PANTHER" id="PTHR23508:SF10">
    <property type="entry name" value="CARBOXYLIC ACID TRANSPORTER PROTEIN HOMOLOG"/>
    <property type="match status" value="1"/>
</dbReference>
<comment type="subcellular location">
    <subcellularLocation>
        <location evidence="1">Membrane</location>
        <topology evidence="1">Multi-pass membrane protein</topology>
    </subcellularLocation>
</comment>
<gene>
    <name evidence="7" type="ORF">C1707_18680</name>
    <name evidence="8" type="ORF">CFHF_23870</name>
</gene>
<feature type="transmembrane region" description="Helical" evidence="5">
    <location>
        <begin position="324"/>
        <end position="345"/>
    </location>
</feature>
<feature type="transmembrane region" description="Helical" evidence="5">
    <location>
        <begin position="91"/>
        <end position="110"/>
    </location>
</feature>
<feature type="transmembrane region" description="Helical" evidence="5">
    <location>
        <begin position="116"/>
        <end position="137"/>
    </location>
</feature>
<feature type="transmembrane region" description="Helical" evidence="5">
    <location>
        <begin position="59"/>
        <end position="79"/>
    </location>
</feature>
<feature type="transmembrane region" description="Helical" evidence="5">
    <location>
        <begin position="179"/>
        <end position="199"/>
    </location>
</feature>
<dbReference type="KEGG" id="cfh:C1707_18680"/>
<evidence type="ECO:0000313" key="9">
    <source>
        <dbReference type="Proteomes" id="UP000234483"/>
    </source>
</evidence>
<evidence type="ECO:0000259" key="6">
    <source>
        <dbReference type="PROSITE" id="PS50850"/>
    </source>
</evidence>
<keyword evidence="4 5" id="KW-0472">Membrane</keyword>
<keyword evidence="2 5" id="KW-0812">Transmembrane</keyword>
<feature type="transmembrane region" description="Helical" evidence="5">
    <location>
        <begin position="260"/>
        <end position="279"/>
    </location>
</feature>
<dbReference type="Proteomes" id="UP000281192">
    <property type="component" value="Chromosome"/>
</dbReference>
<dbReference type="GO" id="GO:0046943">
    <property type="term" value="F:carboxylic acid transmembrane transporter activity"/>
    <property type="evidence" value="ECO:0007669"/>
    <property type="project" value="TreeGrafter"/>
</dbReference>
<reference evidence="7 10" key="2">
    <citation type="submission" date="2018-01" db="EMBL/GenBank/DDBJ databases">
        <title>Complete genome sequence of Caulobacter flavus RHGG3.</title>
        <authorList>
            <person name="Yang E."/>
        </authorList>
    </citation>
    <scope>NUCLEOTIDE SEQUENCE [LARGE SCALE GENOMIC DNA]</scope>
    <source>
        <strain evidence="7 10">RHGG3</strain>
    </source>
</reference>
<organism evidence="8 9">
    <name type="scientific">Caulobacter flavus</name>
    <dbReference type="NCBI Taxonomy" id="1679497"/>
    <lineage>
        <taxon>Bacteria</taxon>
        <taxon>Pseudomonadati</taxon>
        <taxon>Pseudomonadota</taxon>
        <taxon>Alphaproteobacteria</taxon>
        <taxon>Caulobacterales</taxon>
        <taxon>Caulobacteraceae</taxon>
        <taxon>Caulobacter</taxon>
    </lineage>
</organism>
<dbReference type="Gene3D" id="1.20.1250.20">
    <property type="entry name" value="MFS general substrate transporter like domains"/>
    <property type="match status" value="1"/>
</dbReference>
<keyword evidence="3 5" id="KW-1133">Transmembrane helix</keyword>
<dbReference type="PROSITE" id="PS00217">
    <property type="entry name" value="SUGAR_TRANSPORT_2"/>
    <property type="match status" value="1"/>
</dbReference>
<evidence type="ECO:0000256" key="5">
    <source>
        <dbReference type="SAM" id="Phobius"/>
    </source>
</evidence>
<dbReference type="Pfam" id="PF07690">
    <property type="entry name" value="MFS_1"/>
    <property type="match status" value="1"/>
</dbReference>
<evidence type="ECO:0000256" key="2">
    <source>
        <dbReference type="ARBA" id="ARBA00022692"/>
    </source>
</evidence>
<feature type="transmembrane region" description="Helical" evidence="5">
    <location>
        <begin position="291"/>
        <end position="312"/>
    </location>
</feature>
<dbReference type="CDD" id="cd17365">
    <property type="entry name" value="MFS_PcaK_like"/>
    <property type="match status" value="1"/>
</dbReference>
<dbReference type="EMBL" id="PJRQ01000048">
    <property type="protein sequence ID" value="PLR06953.1"/>
    <property type="molecule type" value="Genomic_DNA"/>
</dbReference>
<dbReference type="OrthoDB" id="9800416at2"/>
<evidence type="ECO:0000256" key="1">
    <source>
        <dbReference type="ARBA" id="ARBA00004141"/>
    </source>
</evidence>
<dbReference type="PROSITE" id="PS00216">
    <property type="entry name" value="SUGAR_TRANSPORT_1"/>
    <property type="match status" value="1"/>
</dbReference>
<evidence type="ECO:0000313" key="7">
    <source>
        <dbReference type="EMBL" id="AYV48122.1"/>
    </source>
</evidence>
<dbReference type="InterPro" id="IPR036259">
    <property type="entry name" value="MFS_trans_sf"/>
</dbReference>
<dbReference type="InterPro" id="IPR011701">
    <property type="entry name" value="MFS"/>
</dbReference>
<evidence type="ECO:0000313" key="10">
    <source>
        <dbReference type="Proteomes" id="UP000281192"/>
    </source>
</evidence>
<dbReference type="InterPro" id="IPR020846">
    <property type="entry name" value="MFS_dom"/>
</dbReference>
<protein>
    <submittedName>
        <fullName evidence="8">MFS transporter</fullName>
    </submittedName>
</protein>
<dbReference type="GO" id="GO:0005886">
    <property type="term" value="C:plasma membrane"/>
    <property type="evidence" value="ECO:0007669"/>
    <property type="project" value="TreeGrafter"/>
</dbReference>
<reference evidence="8 9" key="1">
    <citation type="submission" date="2017-12" db="EMBL/GenBank/DDBJ databases">
        <title>The genome sequence of Caulobacter flavus CGMCC1 15093.</title>
        <authorList>
            <person name="Gao J."/>
            <person name="Mao X."/>
            <person name="Sun J."/>
        </authorList>
    </citation>
    <scope>NUCLEOTIDE SEQUENCE [LARGE SCALE GENOMIC DNA]</scope>
    <source>
        <strain evidence="8 9">CGMCC1 15093</strain>
    </source>
</reference>
<dbReference type="PANTHER" id="PTHR23508">
    <property type="entry name" value="CARBOXYLIC ACID TRANSPORTER PROTEIN HOMOLOG"/>
    <property type="match status" value="1"/>
</dbReference>
<dbReference type="EMBL" id="CP026100">
    <property type="protein sequence ID" value="AYV48122.1"/>
    <property type="molecule type" value="Genomic_DNA"/>
</dbReference>
<evidence type="ECO:0000256" key="4">
    <source>
        <dbReference type="ARBA" id="ARBA00023136"/>
    </source>
</evidence>
<proteinExistence type="predicted"/>
<dbReference type="Proteomes" id="UP000234483">
    <property type="component" value="Unassembled WGS sequence"/>
</dbReference>
<dbReference type="PROSITE" id="PS50850">
    <property type="entry name" value="MFS"/>
    <property type="match status" value="1"/>
</dbReference>
<name>A0A2N5CM25_9CAUL</name>
<evidence type="ECO:0000313" key="8">
    <source>
        <dbReference type="EMBL" id="PLR06953.1"/>
    </source>
</evidence>
<feature type="transmembrane region" description="Helical" evidence="5">
    <location>
        <begin position="415"/>
        <end position="438"/>
    </location>
</feature>
<feature type="domain" description="Major facilitator superfamily (MFS) profile" evidence="6">
    <location>
        <begin position="25"/>
        <end position="440"/>
    </location>
</feature>
<feature type="transmembrane region" description="Helical" evidence="5">
    <location>
        <begin position="351"/>
        <end position="373"/>
    </location>
</feature>
<accession>A0A2N5CM25</accession>
<feature type="transmembrane region" description="Helical" evidence="5">
    <location>
        <begin position="385"/>
        <end position="409"/>
    </location>
</feature>
<feature type="transmembrane region" description="Helical" evidence="5">
    <location>
        <begin position="25"/>
        <end position="47"/>
    </location>
</feature>
<dbReference type="SUPFAM" id="SSF103473">
    <property type="entry name" value="MFS general substrate transporter"/>
    <property type="match status" value="1"/>
</dbReference>
<dbReference type="InterPro" id="IPR005829">
    <property type="entry name" value="Sugar_transporter_CS"/>
</dbReference>